<dbReference type="OrthoDB" id="9342487at2"/>
<proteinExistence type="predicted"/>
<dbReference type="GO" id="GO:0005886">
    <property type="term" value="C:plasma membrane"/>
    <property type="evidence" value="ECO:0007669"/>
    <property type="project" value="UniProtKB-SubCell"/>
</dbReference>
<feature type="transmembrane region" description="Helical" evidence="6">
    <location>
        <begin position="155"/>
        <end position="178"/>
    </location>
</feature>
<protein>
    <submittedName>
        <fullName evidence="7">Threonine/homoserine/homoserine lactone efflux protein</fullName>
    </submittedName>
</protein>
<dbReference type="EMBL" id="FOXQ01000001">
    <property type="protein sequence ID" value="SFP72659.1"/>
    <property type="molecule type" value="Genomic_DNA"/>
</dbReference>
<keyword evidence="5 6" id="KW-0472">Membrane</keyword>
<keyword evidence="3 6" id="KW-0812">Transmembrane</keyword>
<evidence type="ECO:0000313" key="7">
    <source>
        <dbReference type="EMBL" id="SFP72659.1"/>
    </source>
</evidence>
<comment type="subcellular location">
    <subcellularLocation>
        <location evidence="1">Cell membrane</location>
        <topology evidence="1">Multi-pass membrane protein</topology>
    </subcellularLocation>
</comment>
<feature type="transmembrane region" description="Helical" evidence="6">
    <location>
        <begin position="41"/>
        <end position="60"/>
    </location>
</feature>
<dbReference type="AlphaFoldDB" id="A0A1I5SPM3"/>
<dbReference type="RefSeq" id="WP_090654834.1">
    <property type="nucleotide sequence ID" value="NZ_FOXQ01000001.1"/>
</dbReference>
<evidence type="ECO:0000256" key="4">
    <source>
        <dbReference type="ARBA" id="ARBA00022989"/>
    </source>
</evidence>
<reference evidence="7 8" key="1">
    <citation type="submission" date="2016-10" db="EMBL/GenBank/DDBJ databases">
        <authorList>
            <person name="de Groot N.N."/>
        </authorList>
    </citation>
    <scope>NUCLEOTIDE SEQUENCE [LARGE SCALE GENOMIC DNA]</scope>
    <source>
        <strain evidence="7 8">DSM 28286</strain>
    </source>
</reference>
<dbReference type="Pfam" id="PF01810">
    <property type="entry name" value="LysE"/>
    <property type="match status" value="1"/>
</dbReference>
<dbReference type="GO" id="GO:0015171">
    <property type="term" value="F:amino acid transmembrane transporter activity"/>
    <property type="evidence" value="ECO:0007669"/>
    <property type="project" value="TreeGrafter"/>
</dbReference>
<gene>
    <name evidence="7" type="ORF">SAMN05444277_101877</name>
</gene>
<dbReference type="InterPro" id="IPR001123">
    <property type="entry name" value="LeuE-type"/>
</dbReference>
<keyword evidence="2" id="KW-1003">Cell membrane</keyword>
<feature type="transmembrane region" description="Helical" evidence="6">
    <location>
        <begin position="72"/>
        <end position="92"/>
    </location>
</feature>
<evidence type="ECO:0000313" key="8">
    <source>
        <dbReference type="Proteomes" id="UP000199031"/>
    </source>
</evidence>
<evidence type="ECO:0000256" key="3">
    <source>
        <dbReference type="ARBA" id="ARBA00022692"/>
    </source>
</evidence>
<feature type="transmembrane region" description="Helical" evidence="6">
    <location>
        <begin position="190"/>
        <end position="209"/>
    </location>
</feature>
<organism evidence="7 8">
    <name type="scientific">Parafilimonas terrae</name>
    <dbReference type="NCBI Taxonomy" id="1465490"/>
    <lineage>
        <taxon>Bacteria</taxon>
        <taxon>Pseudomonadati</taxon>
        <taxon>Bacteroidota</taxon>
        <taxon>Chitinophagia</taxon>
        <taxon>Chitinophagales</taxon>
        <taxon>Chitinophagaceae</taxon>
        <taxon>Parafilimonas</taxon>
    </lineage>
</organism>
<name>A0A1I5SPM3_9BACT</name>
<feature type="transmembrane region" description="Helical" evidence="6">
    <location>
        <begin position="6"/>
        <end position="29"/>
    </location>
</feature>
<sequence>MNELLPILFAGFGVSFLGQLPLGNLNVAATQIGVEESIKKAWIFSIGVALVEVIYLRIALNSSGWILRNKTMFIYLSWATVILFFVLGFLSIRKALKQNEPEKKGLLIDNKLHRFLLGLMLSAINPMQIPFWFFWGTYFISNGTINPTMLNFNLFTIGACVGTLTGQAIYIHGGKWLIKKLKASHKILNVIMGAVFIISAAIQLYKIFFGNLFKE</sequence>
<dbReference type="Proteomes" id="UP000199031">
    <property type="component" value="Unassembled WGS sequence"/>
</dbReference>
<feature type="transmembrane region" description="Helical" evidence="6">
    <location>
        <begin position="112"/>
        <end position="135"/>
    </location>
</feature>
<dbReference type="PANTHER" id="PTHR30086">
    <property type="entry name" value="ARGININE EXPORTER PROTEIN ARGO"/>
    <property type="match status" value="1"/>
</dbReference>
<keyword evidence="8" id="KW-1185">Reference proteome</keyword>
<evidence type="ECO:0000256" key="5">
    <source>
        <dbReference type="ARBA" id="ARBA00023136"/>
    </source>
</evidence>
<dbReference type="PANTHER" id="PTHR30086:SF20">
    <property type="entry name" value="ARGININE EXPORTER PROTEIN ARGO-RELATED"/>
    <property type="match status" value="1"/>
</dbReference>
<keyword evidence="4 6" id="KW-1133">Transmembrane helix</keyword>
<accession>A0A1I5SPM3</accession>
<dbReference type="STRING" id="1465490.SAMN05444277_101877"/>
<evidence type="ECO:0000256" key="2">
    <source>
        <dbReference type="ARBA" id="ARBA00022475"/>
    </source>
</evidence>
<evidence type="ECO:0000256" key="6">
    <source>
        <dbReference type="SAM" id="Phobius"/>
    </source>
</evidence>
<evidence type="ECO:0000256" key="1">
    <source>
        <dbReference type="ARBA" id="ARBA00004651"/>
    </source>
</evidence>